<dbReference type="Gene3D" id="3.90.226.10">
    <property type="entry name" value="2-enoyl-CoA Hydratase, Chain A, domain 1"/>
    <property type="match status" value="1"/>
</dbReference>
<organism evidence="4 5">
    <name type="scientific">Roseicella aquatilis</name>
    <dbReference type="NCBI Taxonomy" id="2527868"/>
    <lineage>
        <taxon>Bacteria</taxon>
        <taxon>Pseudomonadati</taxon>
        <taxon>Pseudomonadota</taxon>
        <taxon>Alphaproteobacteria</taxon>
        <taxon>Acetobacterales</taxon>
        <taxon>Roseomonadaceae</taxon>
        <taxon>Roseicella</taxon>
    </lineage>
</organism>
<evidence type="ECO:0000313" key="4">
    <source>
        <dbReference type="EMBL" id="TCZ57219.1"/>
    </source>
</evidence>
<dbReference type="InterPro" id="IPR014748">
    <property type="entry name" value="Enoyl-CoA_hydra_C"/>
</dbReference>
<dbReference type="Gene3D" id="1.10.12.10">
    <property type="entry name" value="Lyase 2-enoyl-coa Hydratase, Chain A, domain 2"/>
    <property type="match status" value="1"/>
</dbReference>
<dbReference type="InterPro" id="IPR001753">
    <property type="entry name" value="Enoyl-CoA_hydra/iso"/>
</dbReference>
<dbReference type="GO" id="GO:0004300">
    <property type="term" value="F:enoyl-CoA hydratase activity"/>
    <property type="evidence" value="ECO:0007669"/>
    <property type="project" value="UniProtKB-EC"/>
</dbReference>
<keyword evidence="2 4" id="KW-0456">Lyase</keyword>
<dbReference type="AlphaFoldDB" id="A0A4V2WK63"/>
<dbReference type="CDD" id="cd06558">
    <property type="entry name" value="crotonase-like"/>
    <property type="match status" value="1"/>
</dbReference>
<dbReference type="PROSITE" id="PS00166">
    <property type="entry name" value="ENOYL_COA_HYDRATASE"/>
    <property type="match status" value="1"/>
</dbReference>
<sequence>MAALAALDRAFETLLLAEPAEHILQVTLNRPERANAFTTAMGRELVEVFQALEAAPGAYRCVVLTGAGDRAFCAGADLKERNGMTDAQFAEQHYLFERMARAVLACPAPLLGAINGAAFAGGLELALCCDFAYASEAARFALTEVTLGIMPGAGGTQNLPRTIGERRAKEVILTGRPFSAQDALAWGMVNRLCPPGEVLAAVLETARQIAANAPLSVRQAKKSITQGLQMDRASGMLFEIEAYYQLIPTEDRMEGIRAFNEKRKPDFKGR</sequence>
<keyword evidence="5" id="KW-1185">Reference proteome</keyword>
<evidence type="ECO:0000256" key="3">
    <source>
        <dbReference type="RuleBase" id="RU003707"/>
    </source>
</evidence>
<dbReference type="InterPro" id="IPR029045">
    <property type="entry name" value="ClpP/crotonase-like_dom_sf"/>
</dbReference>
<comment type="caution">
    <text evidence="4">The sequence shown here is derived from an EMBL/GenBank/DDBJ whole genome shotgun (WGS) entry which is preliminary data.</text>
</comment>
<reference evidence="4 5" key="1">
    <citation type="submission" date="2019-03" db="EMBL/GenBank/DDBJ databases">
        <title>Paracraurococcus aquatilis NE82 genome sequence.</title>
        <authorList>
            <person name="Zhao Y."/>
            <person name="Du Z."/>
        </authorList>
    </citation>
    <scope>NUCLEOTIDE SEQUENCE [LARGE SCALE GENOMIC DNA]</scope>
    <source>
        <strain evidence="4 5">NE82</strain>
    </source>
</reference>
<proteinExistence type="inferred from homology"/>
<dbReference type="PANTHER" id="PTHR11941:SF54">
    <property type="entry name" value="ENOYL-COA HYDRATASE, MITOCHONDRIAL"/>
    <property type="match status" value="1"/>
</dbReference>
<dbReference type="Pfam" id="PF00378">
    <property type="entry name" value="ECH_1"/>
    <property type="match status" value="1"/>
</dbReference>
<evidence type="ECO:0000256" key="1">
    <source>
        <dbReference type="ARBA" id="ARBA00005254"/>
    </source>
</evidence>
<protein>
    <submittedName>
        <fullName evidence="4">Enoyl-CoA hydratase</fullName>
        <ecNumber evidence="4">4.2.1.17</ecNumber>
    </submittedName>
</protein>
<comment type="similarity">
    <text evidence="1 3">Belongs to the enoyl-CoA hydratase/isomerase family.</text>
</comment>
<dbReference type="Proteomes" id="UP000295023">
    <property type="component" value="Unassembled WGS sequence"/>
</dbReference>
<evidence type="ECO:0000256" key="2">
    <source>
        <dbReference type="ARBA" id="ARBA00023239"/>
    </source>
</evidence>
<gene>
    <name evidence="4" type="ORF">EXY23_18960</name>
</gene>
<dbReference type="InterPro" id="IPR018376">
    <property type="entry name" value="Enoyl-CoA_hyd/isom_CS"/>
</dbReference>
<dbReference type="SUPFAM" id="SSF52096">
    <property type="entry name" value="ClpP/crotonase"/>
    <property type="match status" value="1"/>
</dbReference>
<dbReference type="GO" id="GO:0006635">
    <property type="term" value="P:fatty acid beta-oxidation"/>
    <property type="evidence" value="ECO:0007669"/>
    <property type="project" value="TreeGrafter"/>
</dbReference>
<evidence type="ECO:0000313" key="5">
    <source>
        <dbReference type="Proteomes" id="UP000295023"/>
    </source>
</evidence>
<dbReference type="FunFam" id="1.10.12.10:FF:000001">
    <property type="entry name" value="Probable enoyl-CoA hydratase, mitochondrial"/>
    <property type="match status" value="1"/>
</dbReference>
<dbReference type="FunFam" id="3.90.226.10:FF:000009">
    <property type="entry name" value="Carnitinyl-CoA dehydratase"/>
    <property type="match status" value="1"/>
</dbReference>
<name>A0A4V2WK63_9PROT</name>
<dbReference type="EMBL" id="SKBM01000020">
    <property type="protein sequence ID" value="TCZ57219.1"/>
    <property type="molecule type" value="Genomic_DNA"/>
</dbReference>
<accession>A0A4V2WK63</accession>
<dbReference type="OrthoDB" id="7257009at2"/>
<dbReference type="EC" id="4.2.1.17" evidence="4"/>
<dbReference type="PANTHER" id="PTHR11941">
    <property type="entry name" value="ENOYL-COA HYDRATASE-RELATED"/>
    <property type="match status" value="1"/>
</dbReference>
<dbReference type="RefSeq" id="WP_132293083.1">
    <property type="nucleotide sequence ID" value="NZ_SKBM01000020.1"/>
</dbReference>